<accession>A0A7C8IZ50</accession>
<sequence>MCKIICNVAYSCGHIEPWVNPRTCQYDALGDRKLAEKNPLCLIYRHCRFFGDVRQINISDDMLCSNCFITETKGRKDLPAKAKENMIFAARKDTAFHSQAAQKNIAEADKSSQLKDLSISYINKVTDIALTRLDLAFSDAQMEPHHFDELLQIMMGLPFLDKDRLVGKFANKVEARFGAEDVRHFYKLSMKGRNFGDYFRDGLKDPSVLDH</sequence>
<keyword evidence="2" id="KW-1185">Reference proteome</keyword>
<comment type="caution">
    <text evidence="1">The sequence shown here is derived from an EMBL/GenBank/DDBJ whole genome shotgun (WGS) entry which is preliminary data.</text>
</comment>
<evidence type="ECO:0000313" key="2">
    <source>
        <dbReference type="Proteomes" id="UP000481858"/>
    </source>
</evidence>
<organism evidence="1 2">
    <name type="scientific">Xylaria multiplex</name>
    <dbReference type="NCBI Taxonomy" id="323545"/>
    <lineage>
        <taxon>Eukaryota</taxon>
        <taxon>Fungi</taxon>
        <taxon>Dikarya</taxon>
        <taxon>Ascomycota</taxon>
        <taxon>Pezizomycotina</taxon>
        <taxon>Sordariomycetes</taxon>
        <taxon>Xylariomycetidae</taxon>
        <taxon>Xylariales</taxon>
        <taxon>Xylariaceae</taxon>
        <taxon>Xylaria</taxon>
    </lineage>
</organism>
<dbReference type="Proteomes" id="UP000481858">
    <property type="component" value="Unassembled WGS sequence"/>
</dbReference>
<name>A0A7C8IZ50_9PEZI</name>
<dbReference type="OrthoDB" id="4757098at2759"/>
<dbReference type="InParanoid" id="A0A7C8IZ50"/>
<gene>
    <name evidence="1" type="ORF">GQX73_g3726</name>
</gene>
<protein>
    <submittedName>
        <fullName evidence="1">Uncharacterized protein</fullName>
    </submittedName>
</protein>
<dbReference type="EMBL" id="WUBL01000030">
    <property type="protein sequence ID" value="KAF2969902.1"/>
    <property type="molecule type" value="Genomic_DNA"/>
</dbReference>
<reference evidence="1 2" key="1">
    <citation type="submission" date="2019-12" db="EMBL/GenBank/DDBJ databases">
        <title>Draft genome sequence of the ascomycete Xylaria multiplex DSM 110363.</title>
        <authorList>
            <person name="Buettner E."/>
            <person name="Kellner H."/>
        </authorList>
    </citation>
    <scope>NUCLEOTIDE SEQUENCE [LARGE SCALE GENOMIC DNA]</scope>
    <source>
        <strain evidence="1 2">DSM 110363</strain>
    </source>
</reference>
<evidence type="ECO:0000313" key="1">
    <source>
        <dbReference type="EMBL" id="KAF2969902.1"/>
    </source>
</evidence>
<dbReference type="AlphaFoldDB" id="A0A7C8IZ50"/>
<proteinExistence type="predicted"/>